<reference evidence="2 3" key="1">
    <citation type="submission" date="2024-04" db="EMBL/GenBank/DDBJ databases">
        <authorList>
            <person name="Fracassetti M."/>
        </authorList>
    </citation>
    <scope>NUCLEOTIDE SEQUENCE [LARGE SCALE GENOMIC DNA]</scope>
</reference>
<feature type="compositionally biased region" description="Basic and acidic residues" evidence="1">
    <location>
        <begin position="113"/>
        <end position="129"/>
    </location>
</feature>
<accession>A0AAV2GSV1</accession>
<evidence type="ECO:0000313" key="3">
    <source>
        <dbReference type="Proteomes" id="UP001497516"/>
    </source>
</evidence>
<feature type="region of interest" description="Disordered" evidence="1">
    <location>
        <begin position="276"/>
        <end position="297"/>
    </location>
</feature>
<dbReference type="EMBL" id="OZ034822">
    <property type="protein sequence ID" value="CAL1413551.1"/>
    <property type="molecule type" value="Genomic_DNA"/>
</dbReference>
<proteinExistence type="predicted"/>
<feature type="compositionally biased region" description="Low complexity" evidence="1">
    <location>
        <begin position="130"/>
        <end position="142"/>
    </location>
</feature>
<feature type="compositionally biased region" description="Low complexity" evidence="1">
    <location>
        <begin position="247"/>
        <end position="258"/>
    </location>
</feature>
<feature type="region of interest" description="Disordered" evidence="1">
    <location>
        <begin position="113"/>
        <end position="260"/>
    </location>
</feature>
<sequence length="326" mass="33958">MTIKDVTTSKYDAMATSLESLKEVTVRAAEASKGSIGAIEAMGDQIKAFIEEMGKSVAENICGALAATMQEVLTQVLRNRESLASTTMMVAPAAAAAAGMALAAAAAAGARREEETAEDKLSAGEDKGGAARAVAATTGAPGSSAVPRSHAGKQGTLGARSAPAPAFSGAGLLPTPTNPAHDKARGKQKMVGYEGEPWPTELDREEPWPIGPEEEDEPSFGDPEGWVDPSPEEARWGWVMGSKPGRTRPVTGWPTGRTRTGRTELVRVIHRRATAGTGRAGVPAGARSMGTPRGVHRKQWEDEVEVVGTLVKGRGPSLSKAGTTRR</sequence>
<evidence type="ECO:0000256" key="1">
    <source>
        <dbReference type="SAM" id="MobiDB-lite"/>
    </source>
</evidence>
<evidence type="ECO:0000313" key="2">
    <source>
        <dbReference type="EMBL" id="CAL1413551.1"/>
    </source>
</evidence>
<keyword evidence="3" id="KW-1185">Reference proteome</keyword>
<dbReference type="Proteomes" id="UP001497516">
    <property type="component" value="Chromosome 9"/>
</dbReference>
<name>A0AAV2GSV1_9ROSI</name>
<gene>
    <name evidence="2" type="ORF">LTRI10_LOCUS52775</name>
</gene>
<organism evidence="2 3">
    <name type="scientific">Linum trigynum</name>
    <dbReference type="NCBI Taxonomy" id="586398"/>
    <lineage>
        <taxon>Eukaryota</taxon>
        <taxon>Viridiplantae</taxon>
        <taxon>Streptophyta</taxon>
        <taxon>Embryophyta</taxon>
        <taxon>Tracheophyta</taxon>
        <taxon>Spermatophyta</taxon>
        <taxon>Magnoliopsida</taxon>
        <taxon>eudicotyledons</taxon>
        <taxon>Gunneridae</taxon>
        <taxon>Pentapetalae</taxon>
        <taxon>rosids</taxon>
        <taxon>fabids</taxon>
        <taxon>Malpighiales</taxon>
        <taxon>Linaceae</taxon>
        <taxon>Linum</taxon>
    </lineage>
</organism>
<dbReference type="AlphaFoldDB" id="A0AAV2GSV1"/>
<protein>
    <submittedName>
        <fullName evidence="2">Uncharacterized protein</fullName>
    </submittedName>
</protein>